<dbReference type="GO" id="GO:0005634">
    <property type="term" value="C:nucleus"/>
    <property type="evidence" value="ECO:0007669"/>
    <property type="project" value="UniProtKB-SubCell"/>
</dbReference>
<dbReference type="VEuPathDB" id="TriTrypDB:TcCLB.508241.70"/>
<dbReference type="VEuPathDB" id="TriTrypDB:C3747_207g246c"/>
<dbReference type="VEuPathDB" id="TriTrypDB:TCDM_14032"/>
<sequence>MIRSGAAFNPMRRTPPPPPHIDTFQLIPDDYIKMTSADGHNFLVHCNCARASPLIRKCFADRVDLDLPAVAISWDETEKSPPTIHFPTLAAARLEVIIQYLYYKHRYEGETEGRPSFDIPVEAALEVMKVAETLQC</sequence>
<dbReference type="VEuPathDB" id="TriTrypDB:C4B63_112g118c"/>
<dbReference type="SMART" id="SM00512">
    <property type="entry name" value="Skp1"/>
    <property type="match status" value="1"/>
</dbReference>
<evidence type="ECO:0000313" key="6">
    <source>
        <dbReference type="EMBL" id="PWU86742.1"/>
    </source>
</evidence>
<dbReference type="GO" id="GO:0006511">
    <property type="term" value="P:ubiquitin-dependent protein catabolic process"/>
    <property type="evidence" value="ECO:0007669"/>
    <property type="project" value="InterPro"/>
</dbReference>
<evidence type="ECO:0000256" key="4">
    <source>
        <dbReference type="ARBA" id="ARBA00023242"/>
    </source>
</evidence>
<dbReference type="InterPro" id="IPR039948">
    <property type="entry name" value="ELC1"/>
</dbReference>
<dbReference type="Gene3D" id="3.30.710.10">
    <property type="entry name" value="Potassium Channel Kv1.1, Chain A"/>
    <property type="match status" value="1"/>
</dbReference>
<comment type="caution">
    <text evidence="6">The sequence shown here is derived from an EMBL/GenBank/DDBJ whole genome shotgun (WGS) entry which is preliminary data.</text>
</comment>
<keyword evidence="4" id="KW-0539">Nucleus</keyword>
<evidence type="ECO:0000313" key="7">
    <source>
        <dbReference type="EMBL" id="PWU93709.1"/>
    </source>
</evidence>
<evidence type="ECO:0000256" key="3">
    <source>
        <dbReference type="ARBA" id="ARBA00021347"/>
    </source>
</evidence>
<dbReference type="VEuPathDB" id="TriTrypDB:TcCLB.511151.39"/>
<protein>
    <recommendedName>
        <fullName evidence="3">Elongin-C</fullName>
    </recommendedName>
</protein>
<comment type="subcellular location">
    <subcellularLocation>
        <location evidence="1">Nucleus</location>
    </subcellularLocation>
</comment>
<evidence type="ECO:0000313" key="8">
    <source>
        <dbReference type="Proteomes" id="UP000246121"/>
    </source>
</evidence>
<evidence type="ECO:0000256" key="1">
    <source>
        <dbReference type="ARBA" id="ARBA00004123"/>
    </source>
</evidence>
<dbReference type="EMBL" id="PRFA01000112">
    <property type="protein sequence ID" value="PWU86742.1"/>
    <property type="molecule type" value="Genomic_DNA"/>
</dbReference>
<dbReference type="VEuPathDB" id="TriTrypDB:C4B63_30g978c"/>
<accession>A0A2V2UUA9</accession>
<reference evidence="6 8" key="1">
    <citation type="journal article" date="2018" name="Microb. Genom.">
        <title>Expanding an expanded genome: long-read sequencing of Trypanosoma cruzi.</title>
        <authorList>
            <person name="Berna L."/>
            <person name="Rodriguez M."/>
            <person name="Chiribao M.L."/>
            <person name="Parodi-Talice A."/>
            <person name="Pita S."/>
            <person name="Rijo G."/>
            <person name="Alvarez-Valin F."/>
            <person name="Robello C."/>
        </authorList>
    </citation>
    <scope>NUCLEOTIDE SEQUENCE [LARGE SCALE GENOMIC DNA]</scope>
    <source>
        <strain evidence="6 8">Dm28c</strain>
    </source>
</reference>
<dbReference type="FunFam" id="3.30.710.10:FF:000035">
    <property type="entry name" value="Elongin C transcription elongation factor"/>
    <property type="match status" value="1"/>
</dbReference>
<dbReference type="InterPro" id="IPR001232">
    <property type="entry name" value="SKP1-like"/>
</dbReference>
<gene>
    <name evidence="6" type="ORF">C4B63_112g118c</name>
    <name evidence="7" type="ORF">C4B63_30g978c</name>
</gene>
<evidence type="ECO:0000256" key="2">
    <source>
        <dbReference type="ARBA" id="ARBA00009993"/>
    </source>
</evidence>
<dbReference type="InterPro" id="IPR011333">
    <property type="entry name" value="SKP1/BTB/POZ_sf"/>
</dbReference>
<name>A0A2V2UUA9_TRYCR</name>
<feature type="region of interest" description="Disordered" evidence="5">
    <location>
        <begin position="1"/>
        <end position="20"/>
    </location>
</feature>
<organism evidence="6 8">
    <name type="scientific">Trypanosoma cruzi</name>
    <dbReference type="NCBI Taxonomy" id="5693"/>
    <lineage>
        <taxon>Eukaryota</taxon>
        <taxon>Discoba</taxon>
        <taxon>Euglenozoa</taxon>
        <taxon>Kinetoplastea</taxon>
        <taxon>Metakinetoplastina</taxon>
        <taxon>Trypanosomatida</taxon>
        <taxon>Trypanosomatidae</taxon>
        <taxon>Trypanosoma</taxon>
        <taxon>Schizotrypanum</taxon>
    </lineage>
</organism>
<proteinExistence type="inferred from homology"/>
<dbReference type="VEuPathDB" id="TriTrypDB:TcBrA4_0088810"/>
<dbReference type="AlphaFoldDB" id="A0A2V2UUA9"/>
<dbReference type="EMBL" id="PRFA01000030">
    <property type="protein sequence ID" value="PWU93709.1"/>
    <property type="molecule type" value="Genomic_DNA"/>
</dbReference>
<dbReference type="VEuPathDB" id="TriTrypDB:TcCL_NonESM13179"/>
<evidence type="ECO:0000256" key="5">
    <source>
        <dbReference type="SAM" id="MobiDB-lite"/>
    </source>
</evidence>
<dbReference type="VEuPathDB" id="TriTrypDB:TcG_08035"/>
<dbReference type="VEuPathDB" id="TriTrypDB:BCY84_12911"/>
<comment type="similarity">
    <text evidence="2">Belongs to the SKP1 family.</text>
</comment>
<dbReference type="SUPFAM" id="SSF54695">
    <property type="entry name" value="POZ domain"/>
    <property type="match status" value="1"/>
</dbReference>
<dbReference type="OrthoDB" id="249087at2759"/>
<dbReference type="PANTHER" id="PTHR20648">
    <property type="entry name" value="ELONGIN-C"/>
    <property type="match status" value="1"/>
</dbReference>
<dbReference type="Proteomes" id="UP000246121">
    <property type="component" value="Unassembled WGS sequence"/>
</dbReference>
<dbReference type="VEuPathDB" id="TriTrypDB:TcYC6_0044790"/>